<evidence type="ECO:0000313" key="6">
    <source>
        <dbReference type="EMBL" id="AYG00575.1"/>
    </source>
</evidence>
<dbReference type="PANTHER" id="PTHR30514">
    <property type="entry name" value="GLUCOKINASE"/>
    <property type="match status" value="1"/>
</dbReference>
<proteinExistence type="predicted"/>
<dbReference type="Pfam" id="PF01380">
    <property type="entry name" value="SIS"/>
    <property type="match status" value="1"/>
</dbReference>
<accession>A0A387B9R3</accession>
<dbReference type="PROSITE" id="PS51071">
    <property type="entry name" value="HTH_RPIR"/>
    <property type="match status" value="1"/>
</dbReference>
<dbReference type="PANTHER" id="PTHR30514:SF10">
    <property type="entry name" value="MURR_RPIR FAMILY TRANSCRIPTIONAL REGULATOR"/>
    <property type="match status" value="1"/>
</dbReference>
<dbReference type="InterPro" id="IPR047640">
    <property type="entry name" value="RpiR-like"/>
</dbReference>
<reference evidence="6 7" key="1">
    <citation type="submission" date="2018-09" db="EMBL/GenBank/DDBJ databases">
        <title>Genome sequencing of strain 1JSPR-7.</title>
        <authorList>
            <person name="Heo J."/>
            <person name="Kim S.-J."/>
            <person name="Kwon S.-W."/>
        </authorList>
    </citation>
    <scope>NUCLEOTIDE SEQUENCE [LARGE SCALE GENOMIC DNA]</scope>
    <source>
        <strain evidence="6 7">1JSPR-7</strain>
    </source>
</reference>
<dbReference type="InterPro" id="IPR046348">
    <property type="entry name" value="SIS_dom_sf"/>
</dbReference>
<evidence type="ECO:0000313" key="7">
    <source>
        <dbReference type="Proteomes" id="UP000269374"/>
    </source>
</evidence>
<sequence length="252" mass="28957">MGILLNNFQSQMKYLTESELSVFVEMDNRPEILISSNLTKLSAELLSSNSTIIRLCQKLGFTGFSEFRSEIKKLIEQTRYSAQPDLLNRYQFFFNEILPNINQDKLEFFAEKIHKSNNIFIVGLGLTKPIAEYMSKYLYQLDRAAIYVYESHMLDLLPNLLQRSDLVIFISESGETKSLLSCASKAAQSAATLLSITNSQHNPLNHTTHMSLTSRMPENQYHNYDVTSRVFQTAIIDLVLDIYLNKYLKTPE</sequence>
<dbReference type="PROSITE" id="PS51464">
    <property type="entry name" value="SIS"/>
    <property type="match status" value="1"/>
</dbReference>
<dbReference type="EMBL" id="CP032627">
    <property type="protein sequence ID" value="AYG00575.1"/>
    <property type="molecule type" value="Genomic_DNA"/>
</dbReference>
<organism evidence="6 7">
    <name type="scientific">Lactococcus allomyrinae</name>
    <dbReference type="NCBI Taxonomy" id="2419773"/>
    <lineage>
        <taxon>Bacteria</taxon>
        <taxon>Bacillati</taxon>
        <taxon>Bacillota</taxon>
        <taxon>Bacilli</taxon>
        <taxon>Lactobacillales</taxon>
        <taxon>Streptococcaceae</taxon>
        <taxon>Lactococcus</taxon>
    </lineage>
</organism>
<dbReference type="GO" id="GO:0003700">
    <property type="term" value="F:DNA-binding transcription factor activity"/>
    <property type="evidence" value="ECO:0007669"/>
    <property type="project" value="InterPro"/>
</dbReference>
<dbReference type="OrthoDB" id="3684496at2"/>
<dbReference type="InterPro" id="IPR000281">
    <property type="entry name" value="HTH_RpiR"/>
</dbReference>
<dbReference type="Gene3D" id="1.10.10.10">
    <property type="entry name" value="Winged helix-like DNA-binding domain superfamily/Winged helix DNA-binding domain"/>
    <property type="match status" value="1"/>
</dbReference>
<dbReference type="InterPro" id="IPR035472">
    <property type="entry name" value="RpiR-like_SIS"/>
</dbReference>
<feature type="domain" description="HTH rpiR-type" evidence="4">
    <location>
        <begin position="2"/>
        <end position="78"/>
    </location>
</feature>
<protein>
    <submittedName>
        <fullName evidence="6">MurR/RpiR family transcriptional regulator</fullName>
    </submittedName>
</protein>
<dbReference type="InterPro" id="IPR036388">
    <property type="entry name" value="WH-like_DNA-bd_sf"/>
</dbReference>
<dbReference type="GO" id="GO:1901135">
    <property type="term" value="P:carbohydrate derivative metabolic process"/>
    <property type="evidence" value="ECO:0007669"/>
    <property type="project" value="InterPro"/>
</dbReference>
<evidence type="ECO:0000256" key="3">
    <source>
        <dbReference type="ARBA" id="ARBA00023163"/>
    </source>
</evidence>
<evidence type="ECO:0000256" key="1">
    <source>
        <dbReference type="ARBA" id="ARBA00023015"/>
    </source>
</evidence>
<gene>
    <name evidence="6" type="ORF">D7I46_05395</name>
</gene>
<dbReference type="Gene3D" id="3.40.50.10490">
    <property type="entry name" value="Glucose-6-phosphate isomerase like protein, domain 1"/>
    <property type="match status" value="1"/>
</dbReference>
<evidence type="ECO:0000259" key="5">
    <source>
        <dbReference type="PROSITE" id="PS51464"/>
    </source>
</evidence>
<keyword evidence="1" id="KW-0805">Transcription regulation</keyword>
<dbReference type="CDD" id="cd05013">
    <property type="entry name" value="SIS_RpiR"/>
    <property type="match status" value="1"/>
</dbReference>
<dbReference type="SUPFAM" id="SSF46689">
    <property type="entry name" value="Homeodomain-like"/>
    <property type="match status" value="1"/>
</dbReference>
<name>A0A387B9R3_9LACT</name>
<dbReference type="Proteomes" id="UP000269374">
    <property type="component" value="Chromosome"/>
</dbReference>
<evidence type="ECO:0000256" key="2">
    <source>
        <dbReference type="ARBA" id="ARBA00023125"/>
    </source>
</evidence>
<evidence type="ECO:0000259" key="4">
    <source>
        <dbReference type="PROSITE" id="PS51071"/>
    </source>
</evidence>
<keyword evidence="7" id="KW-1185">Reference proteome</keyword>
<keyword evidence="3" id="KW-0804">Transcription</keyword>
<keyword evidence="2" id="KW-0238">DNA-binding</keyword>
<dbReference type="Pfam" id="PF01418">
    <property type="entry name" value="HTH_6"/>
    <property type="match status" value="1"/>
</dbReference>
<dbReference type="InterPro" id="IPR001347">
    <property type="entry name" value="SIS_dom"/>
</dbReference>
<dbReference type="InterPro" id="IPR009057">
    <property type="entry name" value="Homeodomain-like_sf"/>
</dbReference>
<dbReference type="GO" id="GO:0097367">
    <property type="term" value="F:carbohydrate derivative binding"/>
    <property type="evidence" value="ECO:0007669"/>
    <property type="project" value="InterPro"/>
</dbReference>
<dbReference type="AlphaFoldDB" id="A0A387B9R3"/>
<dbReference type="KEGG" id="lact:D7I46_05395"/>
<dbReference type="SUPFAM" id="SSF53697">
    <property type="entry name" value="SIS domain"/>
    <property type="match status" value="1"/>
</dbReference>
<dbReference type="GO" id="GO:0003677">
    <property type="term" value="F:DNA binding"/>
    <property type="evidence" value="ECO:0007669"/>
    <property type="project" value="UniProtKB-KW"/>
</dbReference>
<feature type="domain" description="SIS" evidence="5">
    <location>
        <begin position="109"/>
        <end position="250"/>
    </location>
</feature>